<evidence type="ECO:0000313" key="2">
    <source>
        <dbReference type="EMBL" id="KAA0197275.1"/>
    </source>
</evidence>
<accession>A0A8E0S0I7</accession>
<proteinExistence type="predicted"/>
<feature type="region of interest" description="Disordered" evidence="1">
    <location>
        <begin position="397"/>
        <end position="420"/>
    </location>
</feature>
<keyword evidence="3" id="KW-1185">Reference proteome</keyword>
<dbReference type="EMBL" id="LUCM01002487">
    <property type="protein sequence ID" value="KAA0197275.1"/>
    <property type="molecule type" value="Genomic_DNA"/>
</dbReference>
<organism evidence="2 3">
    <name type="scientific">Fasciolopsis buskii</name>
    <dbReference type="NCBI Taxonomy" id="27845"/>
    <lineage>
        <taxon>Eukaryota</taxon>
        <taxon>Metazoa</taxon>
        <taxon>Spiralia</taxon>
        <taxon>Lophotrochozoa</taxon>
        <taxon>Platyhelminthes</taxon>
        <taxon>Trematoda</taxon>
        <taxon>Digenea</taxon>
        <taxon>Plagiorchiida</taxon>
        <taxon>Echinostomata</taxon>
        <taxon>Echinostomatoidea</taxon>
        <taxon>Fasciolidae</taxon>
        <taxon>Fasciolopsis</taxon>
    </lineage>
</organism>
<feature type="region of interest" description="Disordered" evidence="1">
    <location>
        <begin position="91"/>
        <end position="112"/>
    </location>
</feature>
<evidence type="ECO:0000256" key="1">
    <source>
        <dbReference type="SAM" id="MobiDB-lite"/>
    </source>
</evidence>
<sequence length="473" mass="48136">MNKCPDDLPVKQGSVEIAESPVDKFQILINVTNGLSSNHKVNYLLRNTDDAVYVELEAGSKCSRNISHNSYLRPGSPEDPELIELLPTHLDVESKPPSSDQRTPSQVCTSPSSVGLVIDTNSELGMHGATSTCPTGYPIPRYVVAGGVSTSVTHGQSPLTESAVLGGAPILISANAAGLLSSASDGTSSSPIAYVRLTPQSGTAITTDVTTKSTGALVSTDGHSSLRVRTLPGRRHVAKEFLDESVMGTMTRSRGKAYAAHTSSASAKNRFTATKPIPETSVLGGQATEPALLSLHAPLVFVPGMSGENVSSLESAVAVMPGARAVIPNLTTVVPPAYPLDTSAVNDGQLYVSRDPTTSLVELFAHSGVPLSIPDGPNAGASGAAVLGDSSVPAVHDPLGQGERGEGSNETSGIVTDSDGSTNLVGSECSALFAGLAPSSFAAGVGTLVAATPSAASLVASGVSVSVSMVVMI</sequence>
<dbReference type="OrthoDB" id="6283770at2759"/>
<gene>
    <name evidence="2" type="ORF">FBUS_08320</name>
</gene>
<feature type="compositionally biased region" description="Polar residues" evidence="1">
    <location>
        <begin position="408"/>
        <end position="420"/>
    </location>
</feature>
<dbReference type="Proteomes" id="UP000728185">
    <property type="component" value="Unassembled WGS sequence"/>
</dbReference>
<name>A0A8E0S0I7_9TREM</name>
<dbReference type="AlphaFoldDB" id="A0A8E0S0I7"/>
<feature type="compositionally biased region" description="Polar residues" evidence="1">
    <location>
        <begin position="96"/>
        <end position="112"/>
    </location>
</feature>
<reference evidence="2" key="1">
    <citation type="submission" date="2019-05" db="EMBL/GenBank/DDBJ databases">
        <title>Annotation for the trematode Fasciolopsis buski.</title>
        <authorList>
            <person name="Choi Y.-J."/>
        </authorList>
    </citation>
    <scope>NUCLEOTIDE SEQUENCE</scope>
    <source>
        <strain evidence="2">HT</strain>
        <tissue evidence="2">Whole worm</tissue>
    </source>
</reference>
<comment type="caution">
    <text evidence="2">The sequence shown here is derived from an EMBL/GenBank/DDBJ whole genome shotgun (WGS) entry which is preliminary data.</text>
</comment>
<protein>
    <submittedName>
        <fullName evidence="2">Uncharacterized protein</fullName>
    </submittedName>
</protein>
<evidence type="ECO:0000313" key="3">
    <source>
        <dbReference type="Proteomes" id="UP000728185"/>
    </source>
</evidence>